<dbReference type="SUPFAM" id="SSF46785">
    <property type="entry name" value="Winged helix' DNA-binding domain"/>
    <property type="match status" value="1"/>
</dbReference>
<comment type="caution">
    <text evidence="3">The sequence shown here is derived from an EMBL/GenBank/DDBJ whole genome shotgun (WGS) entry which is preliminary data.</text>
</comment>
<feature type="region of interest" description="Disordered" evidence="1">
    <location>
        <begin position="266"/>
        <end position="295"/>
    </location>
</feature>
<dbReference type="Pfam" id="PF01978">
    <property type="entry name" value="TrmB"/>
    <property type="match status" value="1"/>
</dbReference>
<dbReference type="Gene3D" id="1.10.10.10">
    <property type="entry name" value="Winged helix-like DNA-binding domain superfamily/Winged helix DNA-binding domain"/>
    <property type="match status" value="1"/>
</dbReference>
<evidence type="ECO:0000313" key="4">
    <source>
        <dbReference type="Proteomes" id="UP001596263"/>
    </source>
</evidence>
<protein>
    <submittedName>
        <fullName evidence="3">TrmB family transcriptional regulator</fullName>
    </submittedName>
</protein>
<dbReference type="RefSeq" id="WP_380864146.1">
    <property type="nucleotide sequence ID" value="NZ_JBHSKM010000044.1"/>
</dbReference>
<dbReference type="EMBL" id="JBHSKM010000044">
    <property type="protein sequence ID" value="MFC5219877.1"/>
    <property type="molecule type" value="Genomic_DNA"/>
</dbReference>
<evidence type="ECO:0000313" key="3">
    <source>
        <dbReference type="EMBL" id="MFC5219877.1"/>
    </source>
</evidence>
<evidence type="ECO:0000259" key="2">
    <source>
        <dbReference type="Pfam" id="PF01978"/>
    </source>
</evidence>
<proteinExistence type="predicted"/>
<accession>A0ABW0CXN4</accession>
<dbReference type="InterPro" id="IPR051797">
    <property type="entry name" value="TrmB-like"/>
</dbReference>
<reference evidence="4" key="1">
    <citation type="journal article" date="2019" name="Int. J. Syst. Evol. Microbiol.">
        <title>The Global Catalogue of Microorganisms (GCM) 10K type strain sequencing project: providing services to taxonomists for standard genome sequencing and annotation.</title>
        <authorList>
            <consortium name="The Broad Institute Genomics Platform"/>
            <consortium name="The Broad Institute Genome Sequencing Center for Infectious Disease"/>
            <person name="Wu L."/>
            <person name="Ma J."/>
        </authorList>
    </citation>
    <scope>NUCLEOTIDE SEQUENCE [LARGE SCALE GENOMIC DNA]</scope>
    <source>
        <strain evidence="4">KCTC 42586</strain>
    </source>
</reference>
<name>A0ABW0CXN4_STRCD</name>
<feature type="compositionally biased region" description="Basic residues" evidence="1">
    <location>
        <begin position="285"/>
        <end position="295"/>
    </location>
</feature>
<dbReference type="PANTHER" id="PTHR34293:SF1">
    <property type="entry name" value="HTH-TYPE TRANSCRIPTIONAL REGULATOR TRMBL2"/>
    <property type="match status" value="1"/>
</dbReference>
<organism evidence="3 4">
    <name type="scientific">Streptomyces coerulescens</name>
    <dbReference type="NCBI Taxonomy" id="29304"/>
    <lineage>
        <taxon>Bacteria</taxon>
        <taxon>Bacillati</taxon>
        <taxon>Actinomycetota</taxon>
        <taxon>Actinomycetes</taxon>
        <taxon>Kitasatosporales</taxon>
        <taxon>Streptomycetaceae</taxon>
        <taxon>Streptomyces</taxon>
    </lineage>
</organism>
<dbReference type="InterPro" id="IPR036388">
    <property type="entry name" value="WH-like_DNA-bd_sf"/>
</dbReference>
<dbReference type="CDD" id="cd09124">
    <property type="entry name" value="PLDc_like_TrmB_middle"/>
    <property type="match status" value="1"/>
</dbReference>
<evidence type="ECO:0000256" key="1">
    <source>
        <dbReference type="SAM" id="MobiDB-lite"/>
    </source>
</evidence>
<dbReference type="Proteomes" id="UP001596263">
    <property type="component" value="Unassembled WGS sequence"/>
</dbReference>
<feature type="domain" description="Transcription regulator TrmB N-terminal" evidence="2">
    <location>
        <begin position="13"/>
        <end position="77"/>
    </location>
</feature>
<dbReference type="InterPro" id="IPR002831">
    <property type="entry name" value="Tscrpt_reg_TrmB_N"/>
</dbReference>
<sequence>MTERLNVIERLVELGFTQYEARAYVGLLGEQPMTGYALSNSTKIPQPKVYETLRRLEDKHVVVRINDEPARYVAVQPDHLMSQLEGDFGRRLAVARLSLHRLRLDGTDDGLRVMNSMGSFTAAAAKACALIDAANRHVYLSLHSDQLDALAPAVTAADSRGVRLDVLLFGRGEIALRNGRLVRHASTSGIVYRHHQARHLALVADTDEALWALAPGGHDWQGIYAKDQLLAAVVKGYVRHDLYVQQIFADLGEELEDRYGPGLEQLVFTPPDAGESTEAAPSTTKPKRTRSTRSA</sequence>
<gene>
    <name evidence="3" type="ORF">ACFPQ9_39295</name>
</gene>
<dbReference type="InterPro" id="IPR036390">
    <property type="entry name" value="WH_DNA-bd_sf"/>
</dbReference>
<dbReference type="PANTHER" id="PTHR34293">
    <property type="entry name" value="HTH-TYPE TRANSCRIPTIONAL REGULATOR TRMBL2"/>
    <property type="match status" value="1"/>
</dbReference>
<keyword evidence="4" id="KW-1185">Reference proteome</keyword>